<keyword evidence="3 6" id="KW-1133">Transmembrane helix</keyword>
<evidence type="ECO:0000256" key="4">
    <source>
        <dbReference type="ARBA" id="ARBA00023136"/>
    </source>
</evidence>
<protein>
    <recommendedName>
        <fullName evidence="7">Fatty acid hydroxylase domain-containing protein</fullName>
    </recommendedName>
</protein>
<keyword evidence="4 6" id="KW-0472">Membrane</keyword>
<feature type="region of interest" description="Disordered" evidence="5">
    <location>
        <begin position="269"/>
        <end position="315"/>
    </location>
</feature>
<evidence type="ECO:0000256" key="1">
    <source>
        <dbReference type="ARBA" id="ARBA00004370"/>
    </source>
</evidence>
<evidence type="ECO:0000313" key="9">
    <source>
        <dbReference type="Proteomes" id="UP000626109"/>
    </source>
</evidence>
<dbReference type="EMBL" id="CAJNNW010006559">
    <property type="protein sequence ID" value="CAE8648404.1"/>
    <property type="molecule type" value="Genomic_DNA"/>
</dbReference>
<accession>A0A813IB64</accession>
<reference evidence="8" key="1">
    <citation type="submission" date="2021-02" db="EMBL/GenBank/DDBJ databases">
        <authorList>
            <person name="Dougan E. K."/>
            <person name="Rhodes N."/>
            <person name="Thang M."/>
            <person name="Chan C."/>
        </authorList>
    </citation>
    <scope>NUCLEOTIDE SEQUENCE</scope>
</reference>
<dbReference type="AlphaFoldDB" id="A0A813IB64"/>
<evidence type="ECO:0000256" key="5">
    <source>
        <dbReference type="SAM" id="MobiDB-lite"/>
    </source>
</evidence>
<dbReference type="GO" id="GO:0005506">
    <property type="term" value="F:iron ion binding"/>
    <property type="evidence" value="ECO:0007669"/>
    <property type="project" value="InterPro"/>
</dbReference>
<keyword evidence="2 6" id="KW-0812">Transmembrane</keyword>
<evidence type="ECO:0000313" key="8">
    <source>
        <dbReference type="EMBL" id="CAE8648404.1"/>
    </source>
</evidence>
<evidence type="ECO:0000259" key="7">
    <source>
        <dbReference type="Pfam" id="PF04116"/>
    </source>
</evidence>
<dbReference type="GO" id="GO:0016491">
    <property type="term" value="F:oxidoreductase activity"/>
    <property type="evidence" value="ECO:0007669"/>
    <property type="project" value="InterPro"/>
</dbReference>
<comment type="caution">
    <text evidence="8">The sequence shown here is derived from an EMBL/GenBank/DDBJ whole genome shotgun (WGS) entry which is preliminary data.</text>
</comment>
<gene>
    <name evidence="8" type="ORF">PGLA2088_LOCUS6545</name>
</gene>
<dbReference type="GO" id="GO:0008610">
    <property type="term" value="P:lipid biosynthetic process"/>
    <property type="evidence" value="ECO:0007669"/>
    <property type="project" value="InterPro"/>
</dbReference>
<feature type="non-terminal residue" evidence="8">
    <location>
        <position position="1"/>
    </location>
</feature>
<dbReference type="Pfam" id="PF04116">
    <property type="entry name" value="FA_hydroxylase"/>
    <property type="match status" value="1"/>
</dbReference>
<evidence type="ECO:0000256" key="2">
    <source>
        <dbReference type="ARBA" id="ARBA00022692"/>
    </source>
</evidence>
<dbReference type="Proteomes" id="UP000626109">
    <property type="component" value="Unassembled WGS sequence"/>
</dbReference>
<dbReference type="PANTHER" id="PTHR11863">
    <property type="entry name" value="STEROL DESATURASE"/>
    <property type="match status" value="1"/>
</dbReference>
<proteinExistence type="predicted"/>
<evidence type="ECO:0000256" key="6">
    <source>
        <dbReference type="SAM" id="Phobius"/>
    </source>
</evidence>
<feature type="domain" description="Fatty acid hydroxylase" evidence="7">
    <location>
        <begin position="128"/>
        <end position="250"/>
    </location>
</feature>
<comment type="subcellular location">
    <subcellularLocation>
        <location evidence="1">Membrane</location>
    </subcellularLocation>
</comment>
<dbReference type="InterPro" id="IPR050307">
    <property type="entry name" value="Sterol_Desaturase_Related"/>
</dbReference>
<feature type="transmembrane region" description="Helical" evidence="6">
    <location>
        <begin position="29"/>
        <end position="51"/>
    </location>
</feature>
<sequence length="315" mass="35248">YDHGQYPAFGRAATLEWSWMWPIILRDLLATWIICGCWDGFLYFGFGFASLKEKLSKYKINPNYPSNDQILRDAFWTTCASLTGAGLEIMCCHFWSTGVFPKVNPDLFANPVYNLLWAVTLTHWRIPHFWLIHRSMHPWKTSSVPDVGKFLYRHVHSLHHKSYNPTAFSGTSMHPVESTLYYSACLIAVPFGCHPTVVLACIFDCAVGAWLGHDGFQMPGNCDYFHQLHHAHFDCNYGASPVPIDKWLGTYIGDKSELSKVWGKKAAGADVSETPVHQGPVSETNVDKVGGAKTDAGVKTKKRSASPAPAAHKEE</sequence>
<dbReference type="GO" id="GO:0016020">
    <property type="term" value="C:membrane"/>
    <property type="evidence" value="ECO:0007669"/>
    <property type="project" value="UniProtKB-SubCell"/>
</dbReference>
<organism evidence="8 9">
    <name type="scientific">Polarella glacialis</name>
    <name type="common">Dinoflagellate</name>
    <dbReference type="NCBI Taxonomy" id="89957"/>
    <lineage>
        <taxon>Eukaryota</taxon>
        <taxon>Sar</taxon>
        <taxon>Alveolata</taxon>
        <taxon>Dinophyceae</taxon>
        <taxon>Suessiales</taxon>
        <taxon>Suessiaceae</taxon>
        <taxon>Polarella</taxon>
    </lineage>
</organism>
<name>A0A813IB64_POLGL</name>
<evidence type="ECO:0000256" key="3">
    <source>
        <dbReference type="ARBA" id="ARBA00022989"/>
    </source>
</evidence>
<dbReference type="InterPro" id="IPR006694">
    <property type="entry name" value="Fatty_acid_hydroxylase"/>
</dbReference>